<feature type="region of interest" description="Disordered" evidence="2">
    <location>
        <begin position="583"/>
        <end position="606"/>
    </location>
</feature>
<dbReference type="GO" id="GO:0007020">
    <property type="term" value="P:microtubule nucleation"/>
    <property type="evidence" value="ECO:0007669"/>
    <property type="project" value="TreeGrafter"/>
</dbReference>
<evidence type="ECO:0008006" key="5">
    <source>
        <dbReference type="Google" id="ProtNLM"/>
    </source>
</evidence>
<keyword evidence="1" id="KW-0175">Coiled coil</keyword>
<dbReference type="OrthoDB" id="568502at2759"/>
<dbReference type="GO" id="GO:0034451">
    <property type="term" value="C:centriolar satellite"/>
    <property type="evidence" value="ECO:0007669"/>
    <property type="project" value="TreeGrafter"/>
</dbReference>
<protein>
    <recommendedName>
        <fullName evidence="5">Coiled-coil domain-containing protein 57</fullName>
    </recommendedName>
</protein>
<dbReference type="GO" id="GO:0005876">
    <property type="term" value="C:spindle microtubule"/>
    <property type="evidence" value="ECO:0007669"/>
    <property type="project" value="TreeGrafter"/>
</dbReference>
<feature type="compositionally biased region" description="Basic and acidic residues" evidence="2">
    <location>
        <begin position="585"/>
        <end position="603"/>
    </location>
</feature>
<proteinExistence type="predicted"/>
<keyword evidence="4" id="KW-1185">Reference proteome</keyword>
<evidence type="ECO:0000313" key="3">
    <source>
        <dbReference type="EMBL" id="KAF5399385.1"/>
    </source>
</evidence>
<evidence type="ECO:0000256" key="1">
    <source>
        <dbReference type="SAM" id="Coils"/>
    </source>
</evidence>
<reference evidence="3" key="1">
    <citation type="submission" date="2019-05" db="EMBL/GenBank/DDBJ databases">
        <title>Annotation for the trematode Paragonimus heterotremus.</title>
        <authorList>
            <person name="Choi Y.-J."/>
        </authorList>
    </citation>
    <scope>NUCLEOTIDE SEQUENCE</scope>
    <source>
        <strain evidence="3">LC</strain>
    </source>
</reference>
<dbReference type="PANTHER" id="PTHR46725:SF1">
    <property type="entry name" value="COILED-COIL DOMAIN-CONTAINING PROTEIN 57"/>
    <property type="match status" value="1"/>
</dbReference>
<comment type="caution">
    <text evidence="3">The sequence shown here is derived from an EMBL/GenBank/DDBJ whole genome shotgun (WGS) entry which is preliminary data.</text>
</comment>
<feature type="region of interest" description="Disordered" evidence="2">
    <location>
        <begin position="490"/>
        <end position="512"/>
    </location>
</feature>
<dbReference type="EMBL" id="LUCH01004094">
    <property type="protein sequence ID" value="KAF5399385.1"/>
    <property type="molecule type" value="Genomic_DNA"/>
</dbReference>
<dbReference type="GO" id="GO:0060271">
    <property type="term" value="P:cilium assembly"/>
    <property type="evidence" value="ECO:0007669"/>
    <property type="project" value="TreeGrafter"/>
</dbReference>
<accession>A0A8J4WQ39</accession>
<dbReference type="GO" id="GO:0045931">
    <property type="term" value="P:positive regulation of mitotic cell cycle"/>
    <property type="evidence" value="ECO:0007669"/>
    <property type="project" value="TreeGrafter"/>
</dbReference>
<feature type="coiled-coil region" evidence="1">
    <location>
        <begin position="211"/>
        <end position="433"/>
    </location>
</feature>
<feature type="coiled-coil region" evidence="1">
    <location>
        <begin position="26"/>
        <end position="60"/>
    </location>
</feature>
<dbReference type="AlphaFoldDB" id="A0A8J4WQ39"/>
<organism evidence="3 4">
    <name type="scientific">Paragonimus heterotremus</name>
    <dbReference type="NCBI Taxonomy" id="100268"/>
    <lineage>
        <taxon>Eukaryota</taxon>
        <taxon>Metazoa</taxon>
        <taxon>Spiralia</taxon>
        <taxon>Lophotrochozoa</taxon>
        <taxon>Platyhelminthes</taxon>
        <taxon>Trematoda</taxon>
        <taxon>Digenea</taxon>
        <taxon>Plagiorchiida</taxon>
        <taxon>Troglotremata</taxon>
        <taxon>Troglotrematidae</taxon>
        <taxon>Paragonimus</taxon>
    </lineage>
</organism>
<evidence type="ECO:0000313" key="4">
    <source>
        <dbReference type="Proteomes" id="UP000748531"/>
    </source>
</evidence>
<dbReference type="Proteomes" id="UP000748531">
    <property type="component" value="Unassembled WGS sequence"/>
</dbReference>
<gene>
    <name evidence="3" type="ORF">PHET_07459</name>
</gene>
<sequence length="621" mass="71161">MTENSKATCTVQNIMDTIFTKESEWKNLLMSEIKRLEAKLDSTSEEMVEKNAQFEQLKDAFIHNLKLLKDRDTFIVKLEEQVCTLKKTLHARDLLISETKASLDRCQSELAAVTDKEVKLRDELDVQRTESSKRECELHKQYVANMNALKQSESTERVKLRTALTRLQADIEAERLRFSTDLEEALAKVTDTATQEVQKASQKQFGLELKLGMLEEMCERASKAKQEIMEQLERKEVLIVELNNGVATAQKQTDSLLLRVRELETENGVIEQKRFAAEAARSRLERNWLAEKKDLTEQLEKVQAHIEWHKKELNMANLMNEEATSIASLERDRLLESLTRERLETQKALASLEEAKASQRLAEQTAKLSRNEAERLRKDLEQALLTPAVASTPPFGCGHQHLLEQLDRLQLNCDSLEEENARLRHSVSVMSEQAKQAAQIKTPKLTHSVSMTDDTALREKLKEAVGVIQQLAKEKYALIELSNRLQSMVRQKHDKSTVKDNKKQSDDDKQQTVFTNKVTDLPIRENELGGSYISLSGNQRRPGRANDPVVPILDLREMDDAVSSVMGKESISALFQLLDESTSNFDERRQKKETGPQDKTMHQKDRHLRYKAVRKCEREAQ</sequence>
<dbReference type="PANTHER" id="PTHR46725">
    <property type="entry name" value="COILED-COIL DOMAIN-CONTAINING PROTEIN 57"/>
    <property type="match status" value="1"/>
</dbReference>
<dbReference type="InterPro" id="IPR042481">
    <property type="entry name" value="CCDC57"/>
</dbReference>
<feature type="compositionally biased region" description="Basic and acidic residues" evidence="2">
    <location>
        <begin position="494"/>
        <end position="510"/>
    </location>
</feature>
<name>A0A8J4WQ39_9TREM</name>
<evidence type="ECO:0000256" key="2">
    <source>
        <dbReference type="SAM" id="MobiDB-lite"/>
    </source>
</evidence>